<comment type="caution">
    <text evidence="1">The sequence shown here is derived from an EMBL/GenBank/DDBJ whole genome shotgun (WGS) entry which is preliminary data.</text>
</comment>
<evidence type="ECO:0000313" key="2">
    <source>
        <dbReference type="Proteomes" id="UP001055879"/>
    </source>
</evidence>
<accession>A0ACB8Y222</accession>
<reference evidence="2" key="1">
    <citation type="journal article" date="2022" name="Mol. Ecol. Resour.">
        <title>The genomes of chicory, endive, great burdock and yacon provide insights into Asteraceae palaeo-polyploidization history and plant inulin production.</title>
        <authorList>
            <person name="Fan W."/>
            <person name="Wang S."/>
            <person name="Wang H."/>
            <person name="Wang A."/>
            <person name="Jiang F."/>
            <person name="Liu H."/>
            <person name="Zhao H."/>
            <person name="Xu D."/>
            <person name="Zhang Y."/>
        </authorList>
    </citation>
    <scope>NUCLEOTIDE SEQUENCE [LARGE SCALE GENOMIC DNA]</scope>
    <source>
        <strain evidence="2">cv. Niubang</strain>
    </source>
</reference>
<protein>
    <submittedName>
        <fullName evidence="1">Uncharacterized protein</fullName>
    </submittedName>
</protein>
<dbReference type="EMBL" id="CM042060">
    <property type="protein sequence ID" value="KAI3677645.1"/>
    <property type="molecule type" value="Genomic_DNA"/>
</dbReference>
<name>A0ACB8Y222_ARCLA</name>
<dbReference type="Proteomes" id="UP001055879">
    <property type="component" value="Linkage Group LG14"/>
</dbReference>
<gene>
    <name evidence="1" type="ORF">L6452_36911</name>
</gene>
<proteinExistence type="predicted"/>
<reference evidence="1 2" key="2">
    <citation type="journal article" date="2022" name="Mol. Ecol. Resour.">
        <title>The genomes of chicory, endive, great burdock and yacon provide insights into Asteraceae paleo-polyploidization history and plant inulin production.</title>
        <authorList>
            <person name="Fan W."/>
            <person name="Wang S."/>
            <person name="Wang H."/>
            <person name="Wang A."/>
            <person name="Jiang F."/>
            <person name="Liu H."/>
            <person name="Zhao H."/>
            <person name="Xu D."/>
            <person name="Zhang Y."/>
        </authorList>
    </citation>
    <scope>NUCLEOTIDE SEQUENCE [LARGE SCALE GENOMIC DNA]</scope>
    <source>
        <strain evidence="2">cv. Niubang</strain>
    </source>
</reference>
<organism evidence="1 2">
    <name type="scientific">Arctium lappa</name>
    <name type="common">Greater burdock</name>
    <name type="synonym">Lappa major</name>
    <dbReference type="NCBI Taxonomy" id="4217"/>
    <lineage>
        <taxon>Eukaryota</taxon>
        <taxon>Viridiplantae</taxon>
        <taxon>Streptophyta</taxon>
        <taxon>Embryophyta</taxon>
        <taxon>Tracheophyta</taxon>
        <taxon>Spermatophyta</taxon>
        <taxon>Magnoliopsida</taxon>
        <taxon>eudicotyledons</taxon>
        <taxon>Gunneridae</taxon>
        <taxon>Pentapetalae</taxon>
        <taxon>asterids</taxon>
        <taxon>campanulids</taxon>
        <taxon>Asterales</taxon>
        <taxon>Asteraceae</taxon>
        <taxon>Carduoideae</taxon>
        <taxon>Cardueae</taxon>
        <taxon>Arctiinae</taxon>
        <taxon>Arctium</taxon>
    </lineage>
</organism>
<keyword evidence="2" id="KW-1185">Reference proteome</keyword>
<sequence>MRTHLCFQVFLIPFYLILFGVSGQCQIGQQSILIQLKNKLQFNSSVSTKLVSWNPNVTTDCCKWGGVTCSSRGQVVGLDLSNETISGGIDDSSDLFDLENLENLNLAGNKFEFIQIPSRFGSLASLKHLNLSNSGFSGQIPGELSQLTSLEVLDLSSLFSYGIRSLKLEKPNLTTLVQNLTLLRGLYLDSVNISAQKFDWCKGLSSSLLDLEVLSLSNCQLSGPLDDSLGRLKSLSIIRLALNNLSAPVPDFFADFKNLTAIHLGACNLHGTFPEKVLQLRSLESLDLSVNSNLYGSLPHFPMNGSLRSLVLSNTNFSGGIPESIGNLKSLSRIELPKSNFSGRIPKSMENLTQLSYLDLSSNYFIGQIPSFQQCKNLTHIDLSRNSLSGLIPSAHFQDLHNLVLVDLRFNAFNGSIPSSLFSLQLVQKIQLSNNNFDGVLANFSNASASLLDTLDLSNNKLEGKIPRSFFELQRLSILLLSSNKLSGKIETKDFQGLTNLTTLDLSFNNLSIITNNNISGLSHLPKFFSLKLASCNLQKFPHLQNQSRLINLDLSSNKIDGEIPSWIWTVGNGSLSYMNLSHNHLTSLQKPYRFSDLSVLDLHFNNLSGEIPIPPRTATFIDYSDNRFDSDLPESIGLSLGMAYFFSVSKNLLTGVIPNTICNASYLKVLDLSNNRLTGRIPQCFTEFGGNLGVLNLGNNGLSGRIKGNFPSSCGLNTLDLHGNSLEGKIPPSLVNCTMLEVLNLGNNRINDTYPCSLGNHTNLRVLVLRSNRFHGSVRCGEGPHNKWQKLQILDIALNNFSGEVPADCFWQWGAMMSGEQSQKKHLSFMVLQLNDFYYQDTVTVTVKGLELELVKILTLFTSIDISSNRFSGKIPSTIGRLKELYLLNVSHNEFTGSIPSSIGNLSQLESLDMSSNQLTGEIPSLLTDLHFLSLLNLSHNQLKGRIPTGPQFQTFTETSYEGNKGLCGFPLDRRCSHSVVPTYAPNSKESTNGIDWQFIFTGVGFGAGAAIVMGPIVLSKKGRYFWDNYTNKLVKMICLALGIHYAPCVLFNDDEEDEKETVDSDENTDESEYESEGDPSKGRYCVFCTKLDFTRKEAIHDARCTCFDRTQVLSTFSTSSSEAESPFSKL</sequence>
<evidence type="ECO:0000313" key="1">
    <source>
        <dbReference type="EMBL" id="KAI3677645.1"/>
    </source>
</evidence>